<dbReference type="AlphaFoldDB" id="W0VDD2"/>
<dbReference type="KEGG" id="jag:GJA_4784"/>
<evidence type="ECO:0000313" key="3">
    <source>
        <dbReference type="Proteomes" id="UP000027604"/>
    </source>
</evidence>
<dbReference type="EMBL" id="HG322949">
    <property type="protein sequence ID" value="CDG85388.1"/>
    <property type="molecule type" value="Genomic_DNA"/>
</dbReference>
<proteinExistence type="predicted"/>
<accession>W0VDD2</accession>
<name>W0VDD2_9BURK</name>
<keyword evidence="3" id="KW-1185">Reference proteome</keyword>
<organism evidence="2 3">
    <name type="scientific">Janthinobacterium agaricidamnosum NBRC 102515 = DSM 9628</name>
    <dbReference type="NCBI Taxonomy" id="1349767"/>
    <lineage>
        <taxon>Bacteria</taxon>
        <taxon>Pseudomonadati</taxon>
        <taxon>Pseudomonadota</taxon>
        <taxon>Betaproteobacteria</taxon>
        <taxon>Burkholderiales</taxon>
        <taxon>Oxalobacteraceae</taxon>
        <taxon>Janthinobacterium</taxon>
    </lineage>
</organism>
<dbReference type="Proteomes" id="UP000027604">
    <property type="component" value="Chromosome I"/>
</dbReference>
<reference evidence="2 3" key="1">
    <citation type="journal article" date="2015" name="Genome Announc.">
        <title>Genome Sequence of Mushroom Soft-Rot Pathogen Janthinobacterium agaricidamnosum.</title>
        <authorList>
            <person name="Graupner K."/>
            <person name="Lackner G."/>
            <person name="Hertweck C."/>
        </authorList>
    </citation>
    <scope>NUCLEOTIDE SEQUENCE [LARGE SCALE GENOMIC DNA]</scope>
    <source>
        <strain evidence="3">NBRC 102515 / DSM 9628</strain>
    </source>
</reference>
<dbReference type="STRING" id="1349767.GJA_4784"/>
<evidence type="ECO:0000313" key="2">
    <source>
        <dbReference type="EMBL" id="CDG85388.1"/>
    </source>
</evidence>
<dbReference type="HOGENOM" id="CLU_2990619_0_0_4"/>
<gene>
    <name evidence="2" type="ORF">GJA_4784</name>
</gene>
<keyword evidence="1" id="KW-0732">Signal</keyword>
<sequence>MRASLARKIAALLWVSSLPECSAADHQSPTHDGQPVVFYTVIASRSGAEISNRNRRA</sequence>
<dbReference type="PATRIC" id="fig|1349767.4.peg.1411"/>
<evidence type="ECO:0000256" key="1">
    <source>
        <dbReference type="SAM" id="SignalP"/>
    </source>
</evidence>
<protein>
    <submittedName>
        <fullName evidence="2">Putative lipoprotein</fullName>
    </submittedName>
</protein>
<feature type="signal peptide" evidence="1">
    <location>
        <begin position="1"/>
        <end position="23"/>
    </location>
</feature>
<keyword evidence="2" id="KW-0449">Lipoprotein</keyword>
<feature type="chain" id="PRO_5004797866" evidence="1">
    <location>
        <begin position="24"/>
        <end position="57"/>
    </location>
</feature>